<evidence type="ECO:0000259" key="5">
    <source>
        <dbReference type="PROSITE" id="PS51388"/>
    </source>
</evidence>
<organism evidence="7 8">
    <name type="scientific">Cordyceps militaris (strain CM01)</name>
    <name type="common">Caterpillar fungus</name>
    <dbReference type="NCBI Taxonomy" id="983644"/>
    <lineage>
        <taxon>Eukaryota</taxon>
        <taxon>Fungi</taxon>
        <taxon>Dikarya</taxon>
        <taxon>Ascomycota</taxon>
        <taxon>Pezizomycotina</taxon>
        <taxon>Sordariomycetes</taxon>
        <taxon>Hypocreomycetidae</taxon>
        <taxon>Hypocreales</taxon>
        <taxon>Cordycipitaceae</taxon>
        <taxon>Cordyceps</taxon>
    </lineage>
</organism>
<dbReference type="GO" id="GO:0048312">
    <property type="term" value="P:intracellular distribution of mitochondria"/>
    <property type="evidence" value="ECO:0007669"/>
    <property type="project" value="TreeGrafter"/>
</dbReference>
<protein>
    <submittedName>
        <fullName evidence="7">Dynamin GTPase, putative</fullName>
    </submittedName>
</protein>
<dbReference type="InParanoid" id="G3JRW5"/>
<reference evidence="7 8" key="1">
    <citation type="journal article" date="2011" name="Genome Biol.">
        <title>Genome sequence of the insect pathogenic fungus Cordyceps militaris, a valued traditional Chinese medicine.</title>
        <authorList>
            <person name="Zheng P."/>
            <person name="Xia Y."/>
            <person name="Xiao G."/>
            <person name="Xiong C."/>
            <person name="Hu X."/>
            <person name="Zhang S."/>
            <person name="Zheng H."/>
            <person name="Huang Y."/>
            <person name="Zhou Y."/>
            <person name="Wang S."/>
            <person name="Zhao G.P."/>
            <person name="Liu X."/>
            <person name="St Leger R.J."/>
            <person name="Wang C."/>
        </authorList>
    </citation>
    <scope>NUCLEOTIDE SEQUENCE [LARGE SCALE GENOMIC DNA]</scope>
    <source>
        <strain evidence="7 8">CM01</strain>
    </source>
</reference>
<dbReference type="GO" id="GO:0000266">
    <property type="term" value="P:mitochondrial fission"/>
    <property type="evidence" value="ECO:0007669"/>
    <property type="project" value="TreeGrafter"/>
</dbReference>
<feature type="compositionally biased region" description="Basic and acidic residues" evidence="4">
    <location>
        <begin position="745"/>
        <end position="754"/>
    </location>
</feature>
<feature type="compositionally biased region" description="Acidic residues" evidence="4">
    <location>
        <begin position="795"/>
        <end position="808"/>
    </location>
</feature>
<dbReference type="GeneID" id="18170609"/>
<sequence>MHRLTHITRYDKIAVLDEGRDLDQLQNFLEHHRSSSMSEVMKSLTTQGLEQLGSREQLHLLNAVDSLRSQGLSYYISLPQIIVCGDQSSGKSSVLESISGVSFPVKSSLCTRFPTELILRNTAVSSINVSIVPHHSRHESDKESLSKFHETLLDFKDLPALIESAKTAMGVMTMGKAFSEDILRIEVNGPDRPHLTIVDLPGLIHSENKHQSASDIQLINNVVQGYMKEPRSIILAVVSAKNDYANQIVLKLARDADPRGTRTLGVITKPDTLIPGSGSEHMFLALARNQDVEFRLGWHVLRNRDTEAENWTFDQRDAAELQFLSSGAWVGLSSQDLGIKPLRTRLSDVLVRQIASELPNLIEEIAELTSECQNSLEKLGLPRDTIYEQRMYLIRISQSFQTVLQAMVHGTYNDPYFGDAMSLTGYEKRTRAVVQNLNRAFAAEMARNGRRYKVVADVDDAASESSEILTREDYIEKVVLIIQRGRGRELPGMFNPMIVTELFRELSSPWRKIAESHVQEVWKAVRLSLSHLVTHIADSTTVKAILTHVFEPKLDSLRQVLHEKLSGLLKPHHSGHPITYNHYFTTTLQNIRQERERSRVIALLKAMFGQVSLSSATTVHASVDFGRFVDKLVLPQEPDMDYFSASEALDFLEAYYKIALKRFIDDVAVEVIEACLLDKLSEIMDPSSIFMMSEAEVASIAAETEESRTAREELRTKIKILKGGSETCKKIAAVYSNLSGNAVSDTDKTADHSGNKSPATDLMAETDIKEQYVSEVTPEATPEATSSKNQFLEEPVPEEEPIMLDDDEWNRPARSSKKKKKKASGWSSGWSNEPAPLPEVQPECAEEKAW</sequence>
<dbReference type="GO" id="GO:0008017">
    <property type="term" value="F:microtubule binding"/>
    <property type="evidence" value="ECO:0007669"/>
    <property type="project" value="TreeGrafter"/>
</dbReference>
<feature type="coiled-coil region" evidence="3">
    <location>
        <begin position="351"/>
        <end position="378"/>
    </location>
</feature>
<evidence type="ECO:0000256" key="1">
    <source>
        <dbReference type="ARBA" id="ARBA00022741"/>
    </source>
</evidence>
<evidence type="ECO:0000256" key="2">
    <source>
        <dbReference type="ARBA" id="ARBA00023134"/>
    </source>
</evidence>
<dbReference type="InterPro" id="IPR020850">
    <property type="entry name" value="GED_dom"/>
</dbReference>
<feature type="domain" description="GED" evidence="5">
    <location>
        <begin position="645"/>
        <end position="736"/>
    </location>
</feature>
<dbReference type="Pfam" id="PF00350">
    <property type="entry name" value="Dynamin_N"/>
    <property type="match status" value="1"/>
</dbReference>
<dbReference type="InterPro" id="IPR027417">
    <property type="entry name" value="P-loop_NTPase"/>
</dbReference>
<dbReference type="Proteomes" id="UP000001610">
    <property type="component" value="Unassembled WGS sequence"/>
</dbReference>
<dbReference type="OrthoDB" id="415706at2759"/>
<dbReference type="GO" id="GO:0003924">
    <property type="term" value="F:GTPase activity"/>
    <property type="evidence" value="ECO:0007669"/>
    <property type="project" value="InterPro"/>
</dbReference>
<evidence type="ECO:0000259" key="6">
    <source>
        <dbReference type="PROSITE" id="PS51718"/>
    </source>
</evidence>
<evidence type="ECO:0000313" key="8">
    <source>
        <dbReference type="Proteomes" id="UP000001610"/>
    </source>
</evidence>
<name>G3JRW5_CORMM</name>
<evidence type="ECO:0000256" key="3">
    <source>
        <dbReference type="SAM" id="Coils"/>
    </source>
</evidence>
<dbReference type="AlphaFoldDB" id="G3JRW5"/>
<proteinExistence type="predicted"/>
<dbReference type="CDD" id="cd08771">
    <property type="entry name" value="DLP_1"/>
    <property type="match status" value="1"/>
</dbReference>
<dbReference type="GO" id="GO:0006897">
    <property type="term" value="P:endocytosis"/>
    <property type="evidence" value="ECO:0007669"/>
    <property type="project" value="TreeGrafter"/>
</dbReference>
<feature type="domain" description="Dynamin-type G" evidence="6">
    <location>
        <begin position="75"/>
        <end position="359"/>
    </location>
</feature>
<dbReference type="InterPro" id="IPR022812">
    <property type="entry name" value="Dynamin"/>
</dbReference>
<dbReference type="SUPFAM" id="SSF52540">
    <property type="entry name" value="P-loop containing nucleoside triphosphate hydrolases"/>
    <property type="match status" value="1"/>
</dbReference>
<evidence type="ECO:0000313" key="7">
    <source>
        <dbReference type="EMBL" id="EGX88558.1"/>
    </source>
</evidence>
<evidence type="ECO:0000256" key="4">
    <source>
        <dbReference type="SAM" id="MobiDB-lite"/>
    </source>
</evidence>
<gene>
    <name evidence="7" type="ORF">CCM_08603</name>
</gene>
<dbReference type="OMA" id="HQKGHPI"/>
<keyword evidence="2" id="KW-0342">GTP-binding</keyword>
<dbReference type="GO" id="GO:0005525">
    <property type="term" value="F:GTP binding"/>
    <property type="evidence" value="ECO:0007669"/>
    <property type="project" value="InterPro"/>
</dbReference>
<feature type="region of interest" description="Disordered" evidence="4">
    <location>
        <begin position="742"/>
        <end position="764"/>
    </location>
</feature>
<dbReference type="VEuPathDB" id="FungiDB:CCM_08603"/>
<keyword evidence="1" id="KW-0547">Nucleotide-binding</keyword>
<accession>G3JRW5</accession>
<dbReference type="EMBL" id="JH126405">
    <property type="protein sequence ID" value="EGX88558.1"/>
    <property type="molecule type" value="Genomic_DNA"/>
</dbReference>
<feature type="compositionally biased region" description="Basic residues" evidence="4">
    <location>
        <begin position="814"/>
        <end position="823"/>
    </location>
</feature>
<dbReference type="HOGENOM" id="CLU_008964_7_3_1"/>
<dbReference type="GO" id="GO:0005874">
    <property type="term" value="C:microtubule"/>
    <property type="evidence" value="ECO:0007669"/>
    <property type="project" value="TreeGrafter"/>
</dbReference>
<dbReference type="SMART" id="SM00053">
    <property type="entry name" value="DYNc"/>
    <property type="match status" value="1"/>
</dbReference>
<dbReference type="Gene3D" id="3.40.50.300">
    <property type="entry name" value="P-loop containing nucleotide triphosphate hydrolases"/>
    <property type="match status" value="1"/>
</dbReference>
<dbReference type="GO" id="GO:0016020">
    <property type="term" value="C:membrane"/>
    <property type="evidence" value="ECO:0007669"/>
    <property type="project" value="TreeGrafter"/>
</dbReference>
<dbReference type="GO" id="GO:0016559">
    <property type="term" value="P:peroxisome fission"/>
    <property type="evidence" value="ECO:0007669"/>
    <property type="project" value="TreeGrafter"/>
</dbReference>
<dbReference type="GO" id="GO:0005739">
    <property type="term" value="C:mitochondrion"/>
    <property type="evidence" value="ECO:0007669"/>
    <property type="project" value="TreeGrafter"/>
</dbReference>
<keyword evidence="3" id="KW-0175">Coiled coil</keyword>
<keyword evidence="8" id="KW-1185">Reference proteome</keyword>
<dbReference type="KEGG" id="cmt:CCM_08603"/>
<dbReference type="PANTHER" id="PTHR11566">
    <property type="entry name" value="DYNAMIN"/>
    <property type="match status" value="1"/>
</dbReference>
<dbReference type="InterPro" id="IPR030381">
    <property type="entry name" value="G_DYNAMIN_dom"/>
</dbReference>
<feature type="region of interest" description="Disordered" evidence="4">
    <location>
        <begin position="776"/>
        <end position="850"/>
    </location>
</feature>
<dbReference type="InterPro" id="IPR001401">
    <property type="entry name" value="Dynamin_GTPase"/>
</dbReference>
<dbReference type="eggNOG" id="KOG0446">
    <property type="taxonomic scope" value="Eukaryota"/>
</dbReference>
<dbReference type="Pfam" id="PF01031">
    <property type="entry name" value="Dynamin_M"/>
    <property type="match status" value="1"/>
</dbReference>
<dbReference type="PRINTS" id="PR00195">
    <property type="entry name" value="DYNAMIN"/>
</dbReference>
<dbReference type="PANTHER" id="PTHR11566:SF21">
    <property type="entry name" value="DYNAMIN RELATED PROTEIN 1, ISOFORM A"/>
    <property type="match status" value="1"/>
</dbReference>
<dbReference type="PROSITE" id="PS51718">
    <property type="entry name" value="G_DYNAMIN_2"/>
    <property type="match status" value="1"/>
</dbReference>
<dbReference type="FunFam" id="3.40.50.300:FF:001425">
    <property type="entry name" value="Dynamin GTPase, putative"/>
    <property type="match status" value="1"/>
</dbReference>
<dbReference type="STRING" id="983644.G3JRW5"/>
<dbReference type="Gene3D" id="1.20.120.1240">
    <property type="entry name" value="Dynamin, middle domain"/>
    <property type="match status" value="1"/>
</dbReference>
<dbReference type="InterPro" id="IPR000375">
    <property type="entry name" value="Dynamin_stalk"/>
</dbReference>
<dbReference type="PROSITE" id="PS51388">
    <property type="entry name" value="GED"/>
    <property type="match status" value="1"/>
</dbReference>
<dbReference type="InterPro" id="IPR045063">
    <property type="entry name" value="Dynamin_N"/>
</dbReference>
<dbReference type="RefSeq" id="XP_006673803.1">
    <property type="nucleotide sequence ID" value="XM_006673740.1"/>
</dbReference>